<dbReference type="InterPro" id="IPR002543">
    <property type="entry name" value="FtsK_dom"/>
</dbReference>
<dbReference type="GO" id="GO:0005524">
    <property type="term" value="F:ATP binding"/>
    <property type="evidence" value="ECO:0007669"/>
    <property type="project" value="UniProtKB-UniRule"/>
</dbReference>
<dbReference type="PANTHER" id="PTHR22683">
    <property type="entry name" value="SPORULATION PROTEIN RELATED"/>
    <property type="match status" value="1"/>
</dbReference>
<dbReference type="Pfam" id="PF01580">
    <property type="entry name" value="FtsK_SpoIIIE"/>
    <property type="match status" value="1"/>
</dbReference>
<dbReference type="AlphaFoldDB" id="A0A3L7A399"/>
<keyword evidence="4" id="KW-1133">Transmembrane helix</keyword>
<evidence type="ECO:0000259" key="5">
    <source>
        <dbReference type="PROSITE" id="PS50901"/>
    </source>
</evidence>
<feature type="domain" description="FtsK" evidence="5">
    <location>
        <begin position="359"/>
        <end position="541"/>
    </location>
</feature>
<evidence type="ECO:0000256" key="2">
    <source>
        <dbReference type="ARBA" id="ARBA00022840"/>
    </source>
</evidence>
<dbReference type="EMBL" id="RCUV01000001">
    <property type="protein sequence ID" value="RLP73752.1"/>
    <property type="molecule type" value="Genomic_DNA"/>
</dbReference>
<feature type="transmembrane region" description="Helical" evidence="4">
    <location>
        <begin position="23"/>
        <end position="41"/>
    </location>
</feature>
<gene>
    <name evidence="6" type="ORF">D9V29_00155</name>
</gene>
<organism evidence="6 7">
    <name type="scientific">Mycetocola manganoxydans</name>
    <dbReference type="NCBI Taxonomy" id="699879"/>
    <lineage>
        <taxon>Bacteria</taxon>
        <taxon>Bacillati</taxon>
        <taxon>Actinomycetota</taxon>
        <taxon>Actinomycetes</taxon>
        <taxon>Micrococcales</taxon>
        <taxon>Microbacteriaceae</taxon>
        <taxon>Mycetocola</taxon>
    </lineage>
</organism>
<evidence type="ECO:0000313" key="6">
    <source>
        <dbReference type="EMBL" id="RLP73752.1"/>
    </source>
</evidence>
<dbReference type="SUPFAM" id="SSF52540">
    <property type="entry name" value="P-loop containing nucleoside triphosphate hydrolases"/>
    <property type="match status" value="2"/>
</dbReference>
<evidence type="ECO:0000313" key="7">
    <source>
        <dbReference type="Proteomes" id="UP000270299"/>
    </source>
</evidence>
<feature type="transmembrane region" description="Helical" evidence="4">
    <location>
        <begin position="46"/>
        <end position="63"/>
    </location>
</feature>
<dbReference type="InterPro" id="IPR003593">
    <property type="entry name" value="AAA+_ATPase"/>
</dbReference>
<comment type="caution">
    <text evidence="6">The sequence shown here is derived from an EMBL/GenBank/DDBJ whole genome shotgun (WGS) entry which is preliminary data.</text>
</comment>
<accession>A0A3L7A399</accession>
<evidence type="ECO:0000256" key="1">
    <source>
        <dbReference type="ARBA" id="ARBA00022741"/>
    </source>
</evidence>
<dbReference type="OrthoDB" id="9807790at2"/>
<evidence type="ECO:0000256" key="4">
    <source>
        <dbReference type="SAM" id="Phobius"/>
    </source>
</evidence>
<dbReference type="SMART" id="SM00382">
    <property type="entry name" value="AAA"/>
    <property type="match status" value="2"/>
</dbReference>
<dbReference type="GO" id="GO:0003677">
    <property type="term" value="F:DNA binding"/>
    <property type="evidence" value="ECO:0007669"/>
    <property type="project" value="InterPro"/>
</dbReference>
<keyword evidence="1 3" id="KW-0547">Nucleotide-binding</keyword>
<dbReference type="InterPro" id="IPR027417">
    <property type="entry name" value="P-loop_NTPase"/>
</dbReference>
<proteinExistence type="predicted"/>
<dbReference type="PROSITE" id="PS50901">
    <property type="entry name" value="FTSK"/>
    <property type="match status" value="1"/>
</dbReference>
<dbReference type="InterPro" id="IPR050206">
    <property type="entry name" value="FtsK/SpoIIIE/SftA"/>
</dbReference>
<name>A0A3L7A399_9MICO</name>
<reference evidence="6 7" key="1">
    <citation type="submission" date="2018-10" db="EMBL/GenBank/DDBJ databases">
        <authorList>
            <person name="Li J."/>
        </authorList>
    </citation>
    <scope>NUCLEOTIDE SEQUENCE [LARGE SCALE GENOMIC DNA]</scope>
    <source>
        <strain evidence="6 7">CCTCC AB209002</strain>
    </source>
</reference>
<dbReference type="RefSeq" id="WP_121671301.1">
    <property type="nucleotide sequence ID" value="NZ_BMXM01000002.1"/>
</dbReference>
<dbReference type="Gene3D" id="3.40.50.300">
    <property type="entry name" value="P-loop containing nucleotide triphosphate hydrolases"/>
    <property type="match status" value="3"/>
</dbReference>
<dbReference type="CDD" id="cd01127">
    <property type="entry name" value="TrwB_TraG_TraD_VirD4"/>
    <property type="match status" value="1"/>
</dbReference>
<keyword evidence="7" id="KW-1185">Reference proteome</keyword>
<keyword evidence="4" id="KW-0472">Membrane</keyword>
<keyword evidence="2 3" id="KW-0067">ATP-binding</keyword>
<keyword evidence="4" id="KW-0812">Transmembrane</keyword>
<sequence length="957" mass="100629">MQVISDEPLTVPPRPEPMSPSPFPVVASVAPVVAAVVIWAITRSPFVLVFAALGPVIAVASVADNRWSGRRRLRTDTTAWQAELERLNTEVQTRHAAEQSSRCSTSTSARRILDAPEAPTIGFGRWRVPVDRQRIVVVGRGAQPSTLRVDGPPGPETAQLKARARLVPDVPVEVDAAAGIGLVGPPMLTSALARGFLVQLCSAAGPDALAVLELPAGWDWADALPHHRLRGSTATVAVVESGPDARPLPSSDALLVLSERLDRIPTRCSSVIELTGVTTAVLHRTGSAGAADPLDLRIELVARAEAGAFARMLELHAARLGGGDSGGLPAVVEFAQVSAAAPPARPSGSLSAVIGADGDGPVCVDIVAEGPHAIVGGTTGSGKSELLVTWATSLAERYPPEVVTLLLVDFKGGAAFAPLLGLPHVVGVLTDLDAGSAIRALDSLRAEVRYRERMLRDLGVRDIGQAPALARLVIVVDEFAAMLDGFPDLHALFVDIAARGRSLGLHLILCTQRPAGVVKDSLLANCGLRMSLRVNNRADSTAILATDAAALVPATLPGRLVLATASSPVILQVATATEADIARAAAAWRPVVEVRRPWLEPLPPWVERASLGEPAGSIRLGLADLPTEQRQETVCWDPGADGSMLVIGMAQTGKTTLLDTIEREASGLDRWAIERVGGDAELAWDVVIAQSGALSSHVDSPPTLILLDDLDSLLAGVDPDAASDLRDGVVALLRDGPRRGVHLVMTLQRLAGPTAMLGGFVGSTVLLGTANRQEHVLAGGSTAGWIESRPAGSALWRGTSVQLAAPEPARQPAKHGASRTVRPVRWHEHPLTLVVSNAPKRRADEILGWNATHEPVSVAVLGDTTVGRLTTEHVRSRSGGPVVLVGDPEEWQGQWSLLTALRQDAAIVVDGCTVAEFRAITKIRTRPPLLSRLPGRAWLVEPGGEVTRVSLEPPPRS</sequence>
<dbReference type="PANTHER" id="PTHR22683:SF1">
    <property type="entry name" value="TYPE VII SECRETION SYSTEM PROTEIN ESSC"/>
    <property type="match status" value="1"/>
</dbReference>
<dbReference type="Proteomes" id="UP000270299">
    <property type="component" value="Unassembled WGS sequence"/>
</dbReference>
<evidence type="ECO:0000256" key="3">
    <source>
        <dbReference type="PROSITE-ProRule" id="PRU00289"/>
    </source>
</evidence>
<protein>
    <recommendedName>
        <fullName evidence="5">FtsK domain-containing protein</fullName>
    </recommendedName>
</protein>
<feature type="binding site" evidence="3">
    <location>
        <begin position="377"/>
        <end position="384"/>
    </location>
    <ligand>
        <name>ATP</name>
        <dbReference type="ChEBI" id="CHEBI:30616"/>
    </ligand>
</feature>